<comment type="function">
    <text evidence="8">Involved in phosphonate degradation.</text>
</comment>
<dbReference type="OrthoDB" id="5504491at2"/>
<proteinExistence type="inferred from homology"/>
<dbReference type="GO" id="GO:0046872">
    <property type="term" value="F:metal ion binding"/>
    <property type="evidence" value="ECO:0007669"/>
    <property type="project" value="UniProtKB-KW"/>
</dbReference>
<dbReference type="SUPFAM" id="SSF56784">
    <property type="entry name" value="HAD-like"/>
    <property type="match status" value="1"/>
</dbReference>
<keyword evidence="4 10" id="KW-0378">Hydrolase</keyword>
<evidence type="ECO:0000256" key="4">
    <source>
        <dbReference type="ARBA" id="ARBA00022801"/>
    </source>
</evidence>
<evidence type="ECO:0000256" key="9">
    <source>
        <dbReference type="ARBA" id="ARBA00066472"/>
    </source>
</evidence>
<dbReference type="SFLD" id="SFLDG01135">
    <property type="entry name" value="C1.5.6:_HAD__Beta-PGM__Phospha"/>
    <property type="match status" value="1"/>
</dbReference>
<dbReference type="KEGG" id="rlc:K227x_62900"/>
<dbReference type="SFLD" id="SFLDS00003">
    <property type="entry name" value="Haloacid_Dehalogenase"/>
    <property type="match status" value="1"/>
</dbReference>
<comment type="cofactor">
    <cofactor evidence="1">
        <name>Mg(2+)</name>
        <dbReference type="ChEBI" id="CHEBI:18420"/>
    </cofactor>
</comment>
<sequence length="272" mass="29621">MTQNFTHLRALVLDWAGTTIDHGSRAPAAVFQSVFASRGVDITIVEAREPMGRAKRDHILAIATMTRVAQAWQAEHGRPISDDDVDAIYDEFLPIQKSILGDHCEMIDGVVDAIDQCRSRGLKIGSSTGYTQELMQIVAPAARQQGYDPDVILCADDAPRGRPAPFLLFEAAKRLDVFPMHRIVKVDDTQVGIEAGRNAGCWTVGITRSGNCVGLSQQQWDELPLDQQQPKLAAAVQQLTTAGAHYTIESVALLVPVLNEIDARSQAGERPG</sequence>
<dbReference type="GO" id="GO:0050194">
    <property type="term" value="F:phosphonoacetaldehyde hydrolase activity"/>
    <property type="evidence" value="ECO:0007669"/>
    <property type="project" value="UniProtKB-EC"/>
</dbReference>
<keyword evidence="3" id="KW-0479">Metal-binding</keyword>
<dbReference type="FunFam" id="1.10.150.240:FF:000006">
    <property type="entry name" value="Phosphonoacetaldehyde hydrolase"/>
    <property type="match status" value="1"/>
</dbReference>
<dbReference type="InterPro" id="IPR006439">
    <property type="entry name" value="HAD-SF_hydro_IA"/>
</dbReference>
<protein>
    <recommendedName>
        <fullName evidence="9">phosphonoacetaldehyde hydrolase</fullName>
        <ecNumber evidence="9">3.11.1.1</ecNumber>
    </recommendedName>
</protein>
<dbReference type="GO" id="GO:0006281">
    <property type="term" value="P:DNA repair"/>
    <property type="evidence" value="ECO:0007669"/>
    <property type="project" value="TreeGrafter"/>
</dbReference>
<comment type="subunit">
    <text evidence="2">Homodimer.</text>
</comment>
<accession>A0A517NL61</accession>
<dbReference type="HAMAP" id="MF_01375">
    <property type="entry name" value="PhnX"/>
    <property type="match status" value="1"/>
</dbReference>
<comment type="catalytic activity">
    <reaction evidence="7">
        <text>phosphonoacetaldehyde + H2O = acetaldehyde + phosphate + H(+)</text>
        <dbReference type="Rhea" id="RHEA:18905"/>
        <dbReference type="ChEBI" id="CHEBI:15343"/>
        <dbReference type="ChEBI" id="CHEBI:15377"/>
        <dbReference type="ChEBI" id="CHEBI:15378"/>
        <dbReference type="ChEBI" id="CHEBI:43474"/>
        <dbReference type="ChEBI" id="CHEBI:58383"/>
        <dbReference type="EC" id="3.11.1.1"/>
    </reaction>
</comment>
<name>A0A517NL61_9BACT</name>
<dbReference type="GO" id="GO:0008967">
    <property type="term" value="F:phosphoglycolate phosphatase activity"/>
    <property type="evidence" value="ECO:0007669"/>
    <property type="project" value="TreeGrafter"/>
</dbReference>
<gene>
    <name evidence="10" type="primary">phnX</name>
    <name evidence="10" type="ORF">K227x_62900</name>
</gene>
<evidence type="ECO:0000256" key="5">
    <source>
        <dbReference type="ARBA" id="ARBA00022842"/>
    </source>
</evidence>
<dbReference type="InterPro" id="IPR050155">
    <property type="entry name" value="HAD-like_hydrolase_sf"/>
</dbReference>
<evidence type="ECO:0000256" key="7">
    <source>
        <dbReference type="ARBA" id="ARBA00052005"/>
    </source>
</evidence>
<dbReference type="Proteomes" id="UP000318538">
    <property type="component" value="Chromosome"/>
</dbReference>
<dbReference type="NCBIfam" id="TIGR01422">
    <property type="entry name" value="phosphonatase"/>
    <property type="match status" value="1"/>
</dbReference>
<dbReference type="EC" id="3.11.1.1" evidence="9"/>
<evidence type="ECO:0000256" key="3">
    <source>
        <dbReference type="ARBA" id="ARBA00022723"/>
    </source>
</evidence>
<dbReference type="InterPro" id="IPR023214">
    <property type="entry name" value="HAD_sf"/>
</dbReference>
<dbReference type="PANTHER" id="PTHR43434:SF19">
    <property type="entry name" value="PHOSPHONOACETALDEHYDE HYDROLASE"/>
    <property type="match status" value="1"/>
</dbReference>
<dbReference type="Gene3D" id="1.10.150.240">
    <property type="entry name" value="Putative phosphatase, domain 2"/>
    <property type="match status" value="1"/>
</dbReference>
<organism evidence="10 11">
    <name type="scientific">Rubripirellula lacrimiformis</name>
    <dbReference type="NCBI Taxonomy" id="1930273"/>
    <lineage>
        <taxon>Bacteria</taxon>
        <taxon>Pseudomonadati</taxon>
        <taxon>Planctomycetota</taxon>
        <taxon>Planctomycetia</taxon>
        <taxon>Pirellulales</taxon>
        <taxon>Pirellulaceae</taxon>
        <taxon>Rubripirellula</taxon>
    </lineage>
</organism>
<evidence type="ECO:0000256" key="1">
    <source>
        <dbReference type="ARBA" id="ARBA00001946"/>
    </source>
</evidence>
<dbReference type="GO" id="GO:0005829">
    <property type="term" value="C:cytosol"/>
    <property type="evidence" value="ECO:0007669"/>
    <property type="project" value="TreeGrafter"/>
</dbReference>
<dbReference type="AlphaFoldDB" id="A0A517NL61"/>
<dbReference type="SFLD" id="SFLDG01129">
    <property type="entry name" value="C1.5:_HAD__Beta-PGM__Phosphata"/>
    <property type="match status" value="1"/>
</dbReference>
<dbReference type="Pfam" id="PF00702">
    <property type="entry name" value="Hydrolase"/>
    <property type="match status" value="1"/>
</dbReference>
<dbReference type="InterPro" id="IPR006323">
    <property type="entry name" value="Phosphonoacetald_hydro"/>
</dbReference>
<reference evidence="10 11" key="1">
    <citation type="submission" date="2019-02" db="EMBL/GenBank/DDBJ databases">
        <title>Deep-cultivation of Planctomycetes and their phenomic and genomic characterization uncovers novel biology.</title>
        <authorList>
            <person name="Wiegand S."/>
            <person name="Jogler M."/>
            <person name="Boedeker C."/>
            <person name="Pinto D."/>
            <person name="Vollmers J."/>
            <person name="Rivas-Marin E."/>
            <person name="Kohn T."/>
            <person name="Peeters S.H."/>
            <person name="Heuer A."/>
            <person name="Rast P."/>
            <person name="Oberbeckmann S."/>
            <person name="Bunk B."/>
            <person name="Jeske O."/>
            <person name="Meyerdierks A."/>
            <person name="Storesund J.E."/>
            <person name="Kallscheuer N."/>
            <person name="Luecker S."/>
            <person name="Lage O.M."/>
            <person name="Pohl T."/>
            <person name="Merkel B.J."/>
            <person name="Hornburger P."/>
            <person name="Mueller R.-W."/>
            <person name="Bruemmer F."/>
            <person name="Labrenz M."/>
            <person name="Spormann A.M."/>
            <person name="Op den Camp H."/>
            <person name="Overmann J."/>
            <person name="Amann R."/>
            <person name="Jetten M.S.M."/>
            <person name="Mascher T."/>
            <person name="Medema M.H."/>
            <person name="Devos D.P."/>
            <person name="Kaster A.-K."/>
            <person name="Ovreas L."/>
            <person name="Rohde M."/>
            <person name="Galperin M.Y."/>
            <person name="Jogler C."/>
        </authorList>
    </citation>
    <scope>NUCLEOTIDE SEQUENCE [LARGE SCALE GENOMIC DNA]</scope>
    <source>
        <strain evidence="10 11">K22_7</strain>
    </source>
</reference>
<dbReference type="PANTHER" id="PTHR43434">
    <property type="entry name" value="PHOSPHOGLYCOLATE PHOSPHATASE"/>
    <property type="match status" value="1"/>
</dbReference>
<dbReference type="Gene3D" id="3.40.50.1000">
    <property type="entry name" value="HAD superfamily/HAD-like"/>
    <property type="match status" value="1"/>
</dbReference>
<keyword evidence="5" id="KW-0460">Magnesium</keyword>
<keyword evidence="6" id="KW-0704">Schiff base</keyword>
<dbReference type="InterPro" id="IPR036412">
    <property type="entry name" value="HAD-like_sf"/>
</dbReference>
<dbReference type="EMBL" id="CP036525">
    <property type="protein sequence ID" value="QDT07861.1"/>
    <property type="molecule type" value="Genomic_DNA"/>
</dbReference>
<keyword evidence="11" id="KW-1185">Reference proteome</keyword>
<dbReference type="NCBIfam" id="TIGR01509">
    <property type="entry name" value="HAD-SF-IA-v3"/>
    <property type="match status" value="1"/>
</dbReference>
<evidence type="ECO:0000256" key="8">
    <source>
        <dbReference type="ARBA" id="ARBA00056573"/>
    </source>
</evidence>
<dbReference type="InterPro" id="IPR023198">
    <property type="entry name" value="PGP-like_dom2"/>
</dbReference>
<evidence type="ECO:0000313" key="10">
    <source>
        <dbReference type="EMBL" id="QDT07861.1"/>
    </source>
</evidence>
<evidence type="ECO:0000256" key="2">
    <source>
        <dbReference type="ARBA" id="ARBA00011738"/>
    </source>
</evidence>
<evidence type="ECO:0000313" key="11">
    <source>
        <dbReference type="Proteomes" id="UP000318538"/>
    </source>
</evidence>
<evidence type="ECO:0000256" key="6">
    <source>
        <dbReference type="ARBA" id="ARBA00023270"/>
    </source>
</evidence>
<dbReference type="GO" id="GO:0019700">
    <property type="term" value="P:organic phosphonate catabolic process"/>
    <property type="evidence" value="ECO:0007669"/>
    <property type="project" value="InterPro"/>
</dbReference>
<dbReference type="RefSeq" id="WP_145176413.1">
    <property type="nucleotide sequence ID" value="NZ_CP036525.1"/>
</dbReference>